<evidence type="ECO:0000256" key="1">
    <source>
        <dbReference type="ARBA" id="ARBA00022723"/>
    </source>
</evidence>
<protein>
    <recommendedName>
        <fullName evidence="10">Rabenosyn-5</fullName>
    </recommendedName>
</protein>
<dbReference type="Proteomes" id="UP001195483">
    <property type="component" value="Unassembled WGS sequence"/>
</dbReference>
<keyword evidence="1" id="KW-0479">Metal-binding</keyword>
<dbReference type="AlphaFoldDB" id="A0AAE0T0U7"/>
<sequence>MAEIAREIREGFLCPVCMKDLGTVTQLQSHFEEAHSSTEDKAVGHQIKELFDKAKRTILGKKENNYSFASTQGSLGGAYGVAKSSDGLRYSIDYWEPQEIGQTRSRTDEFRALRGSRVDRYVVETNKLLIRMDKLIAPDSPPHSDSSKRKAFEKTVVMWMPDADLKHCPTCGRTFSITKRRHHCRLCGSIMCDKCSHFLTYEYARKLTNPAFQFDGDSGFLKRSGSSSSLNSMFSSDGDPQIRCCLECRKLLERREQLMDQRNKKPSIVLLYEKMKECTDECERLLETYLPMSESLSAGESTYSLQEAQIIRAKLVRLYEVIDQLSKKIVGLGLNAEELPTIKQMAIQKSIRTFATGFMHDNMIGLQSLPSEEQYQKLQEARKAEIQKRIAMERAATIEAQEKEKREREKVKNRDLLPDKGLRQNSSDEQTERTNSQVHRGWKPVENSVRVTNEDPMLQQMEIIRSYIKQAKQANKWDEVKMLEENLRDLQREYASQQRQTWS</sequence>
<gene>
    <name evidence="8" type="ORF">CHS0354_016082</name>
</gene>
<dbReference type="PANTHER" id="PTHR13510:SF44">
    <property type="entry name" value="RABENOSYN-5"/>
    <property type="match status" value="1"/>
</dbReference>
<dbReference type="Gene3D" id="3.30.40.10">
    <property type="entry name" value="Zinc/RING finger domain, C3HC4 (zinc finger)"/>
    <property type="match status" value="1"/>
</dbReference>
<feature type="domain" description="FYVE-type" evidence="7">
    <location>
        <begin position="162"/>
        <end position="253"/>
    </location>
</feature>
<dbReference type="SUPFAM" id="SSF140125">
    <property type="entry name" value="Rabenosyn-5 Rab-binding domain-like"/>
    <property type="match status" value="1"/>
</dbReference>
<dbReference type="Pfam" id="PF01363">
    <property type="entry name" value="FYVE"/>
    <property type="match status" value="1"/>
</dbReference>
<dbReference type="InterPro" id="IPR017455">
    <property type="entry name" value="Znf_FYVE-rel"/>
</dbReference>
<dbReference type="PROSITE" id="PS50157">
    <property type="entry name" value="ZINC_FINGER_C2H2_2"/>
    <property type="match status" value="1"/>
</dbReference>
<reference evidence="8" key="3">
    <citation type="submission" date="2023-05" db="EMBL/GenBank/DDBJ databases">
        <authorList>
            <person name="Smith C.H."/>
        </authorList>
    </citation>
    <scope>NUCLEOTIDE SEQUENCE</scope>
    <source>
        <strain evidence="8">CHS0354</strain>
        <tissue evidence="8">Mantle</tissue>
    </source>
</reference>
<dbReference type="EMBL" id="JAEAOA010001004">
    <property type="protein sequence ID" value="KAK3601722.1"/>
    <property type="molecule type" value="Genomic_DNA"/>
</dbReference>
<feature type="region of interest" description="Disordered" evidence="5">
    <location>
        <begin position="397"/>
        <end position="439"/>
    </location>
</feature>
<dbReference type="InterPro" id="IPR052727">
    <property type="entry name" value="Rab4/Rab5_effector"/>
</dbReference>
<feature type="compositionally biased region" description="Polar residues" evidence="5">
    <location>
        <begin position="423"/>
        <end position="438"/>
    </location>
</feature>
<dbReference type="PROSITE" id="PS50178">
    <property type="entry name" value="ZF_FYVE"/>
    <property type="match status" value="1"/>
</dbReference>
<feature type="compositionally biased region" description="Basic and acidic residues" evidence="5">
    <location>
        <begin position="400"/>
        <end position="422"/>
    </location>
</feature>
<evidence type="ECO:0000313" key="8">
    <source>
        <dbReference type="EMBL" id="KAK3601722.1"/>
    </source>
</evidence>
<dbReference type="InterPro" id="IPR021565">
    <property type="entry name" value="Rbsn_Rab-bd"/>
</dbReference>
<evidence type="ECO:0008006" key="10">
    <source>
        <dbReference type="Google" id="ProtNLM"/>
    </source>
</evidence>
<dbReference type="SMART" id="SM00064">
    <property type="entry name" value="FYVE"/>
    <property type="match status" value="1"/>
</dbReference>
<evidence type="ECO:0000256" key="4">
    <source>
        <dbReference type="PROSITE-ProRule" id="PRU00042"/>
    </source>
</evidence>
<proteinExistence type="predicted"/>
<dbReference type="PANTHER" id="PTHR13510">
    <property type="entry name" value="FYVE-FINGER-CONTAINING RAB5 EFFECTOR PROTEIN RABENOSYN-5-RELATED"/>
    <property type="match status" value="1"/>
</dbReference>
<reference evidence="8" key="1">
    <citation type="journal article" date="2021" name="Genome Biol. Evol.">
        <title>A High-Quality Reference Genome for a Parasitic Bivalve with Doubly Uniparental Inheritance (Bivalvia: Unionida).</title>
        <authorList>
            <person name="Smith C.H."/>
        </authorList>
    </citation>
    <scope>NUCLEOTIDE SEQUENCE</scope>
    <source>
        <strain evidence="8">CHS0354</strain>
    </source>
</reference>
<evidence type="ECO:0000256" key="5">
    <source>
        <dbReference type="SAM" id="MobiDB-lite"/>
    </source>
</evidence>
<keyword evidence="2 4" id="KW-0863">Zinc-finger</keyword>
<keyword evidence="3" id="KW-0862">Zinc</keyword>
<comment type="caution">
    <text evidence="8">The sequence shown here is derived from an EMBL/GenBank/DDBJ whole genome shotgun (WGS) entry which is preliminary data.</text>
</comment>
<reference evidence="8" key="2">
    <citation type="journal article" date="2021" name="Genome Biol. Evol.">
        <title>Developing a high-quality reference genome for a parasitic bivalve with doubly uniparental inheritance (Bivalvia: Unionida).</title>
        <authorList>
            <person name="Smith C.H."/>
        </authorList>
    </citation>
    <scope>NUCLEOTIDE SEQUENCE</scope>
    <source>
        <strain evidence="8">CHS0354</strain>
        <tissue evidence="8">Mantle</tissue>
    </source>
</reference>
<dbReference type="InterPro" id="IPR013087">
    <property type="entry name" value="Znf_C2H2_type"/>
</dbReference>
<dbReference type="InterPro" id="IPR011011">
    <property type="entry name" value="Znf_FYVE_PHD"/>
</dbReference>
<dbReference type="Gene3D" id="4.10.860.20">
    <property type="entry name" value="Rabenosyn, Rab binding domain"/>
    <property type="match status" value="1"/>
</dbReference>
<dbReference type="SUPFAM" id="SSF57903">
    <property type="entry name" value="FYVE/PHD zinc finger"/>
    <property type="match status" value="1"/>
</dbReference>
<name>A0AAE0T0U7_9BIVA</name>
<feature type="domain" description="C2H2-type" evidence="6">
    <location>
        <begin position="12"/>
        <end position="40"/>
    </location>
</feature>
<dbReference type="InterPro" id="IPR000306">
    <property type="entry name" value="Znf_FYVE"/>
</dbReference>
<evidence type="ECO:0000259" key="6">
    <source>
        <dbReference type="PROSITE" id="PS50157"/>
    </source>
</evidence>
<dbReference type="Pfam" id="PF11464">
    <property type="entry name" value="Rbsn"/>
    <property type="match status" value="1"/>
</dbReference>
<evidence type="ECO:0000259" key="7">
    <source>
        <dbReference type="PROSITE" id="PS50178"/>
    </source>
</evidence>
<organism evidence="8 9">
    <name type="scientific">Potamilus streckersoni</name>
    <dbReference type="NCBI Taxonomy" id="2493646"/>
    <lineage>
        <taxon>Eukaryota</taxon>
        <taxon>Metazoa</taxon>
        <taxon>Spiralia</taxon>
        <taxon>Lophotrochozoa</taxon>
        <taxon>Mollusca</taxon>
        <taxon>Bivalvia</taxon>
        <taxon>Autobranchia</taxon>
        <taxon>Heteroconchia</taxon>
        <taxon>Palaeoheterodonta</taxon>
        <taxon>Unionida</taxon>
        <taxon>Unionoidea</taxon>
        <taxon>Unionidae</taxon>
        <taxon>Ambleminae</taxon>
        <taxon>Lampsilini</taxon>
        <taxon>Potamilus</taxon>
    </lineage>
</organism>
<evidence type="ECO:0000313" key="9">
    <source>
        <dbReference type="Proteomes" id="UP001195483"/>
    </source>
</evidence>
<dbReference type="CDD" id="cd15716">
    <property type="entry name" value="FYVE_RBNS5"/>
    <property type="match status" value="1"/>
</dbReference>
<dbReference type="InterPro" id="IPR013083">
    <property type="entry name" value="Znf_RING/FYVE/PHD"/>
</dbReference>
<accession>A0AAE0T0U7</accession>
<dbReference type="GO" id="GO:0008270">
    <property type="term" value="F:zinc ion binding"/>
    <property type="evidence" value="ECO:0007669"/>
    <property type="project" value="UniProtKB-KW"/>
</dbReference>
<dbReference type="PROSITE" id="PS00028">
    <property type="entry name" value="ZINC_FINGER_C2H2_1"/>
    <property type="match status" value="1"/>
</dbReference>
<keyword evidence="9" id="KW-1185">Reference proteome</keyword>
<evidence type="ECO:0000256" key="3">
    <source>
        <dbReference type="ARBA" id="ARBA00022833"/>
    </source>
</evidence>
<evidence type="ECO:0000256" key="2">
    <source>
        <dbReference type="ARBA" id="ARBA00022771"/>
    </source>
</evidence>
<dbReference type="InterPro" id="IPR036531">
    <property type="entry name" value="Rbsn_Rab-bd_sf"/>
</dbReference>